<reference evidence="1" key="1">
    <citation type="submission" date="2020-05" db="EMBL/GenBank/DDBJ databases">
        <authorList>
            <person name="Chiriac C."/>
            <person name="Salcher M."/>
            <person name="Ghai R."/>
            <person name="Kavagutti S V."/>
        </authorList>
    </citation>
    <scope>NUCLEOTIDE SEQUENCE</scope>
</reference>
<evidence type="ECO:0000313" key="1">
    <source>
        <dbReference type="EMBL" id="CAB4563135.1"/>
    </source>
</evidence>
<gene>
    <name evidence="1" type="ORF">UFOPK1643_00315</name>
</gene>
<sequence length="360" mass="40424">MNKRLTTFLSVLVVLVLLPLSPSNAASQTGGICSKAGKTKVISGKTFKCIKSGKKLSWILTPSISKVTPEAPKIVETWWRAMLDSRSFSQVPRVIQSIDIKSAPNVPKSETDKIAAHFNDTLIYWSQFVVNPQPLYTTIVSEKDYEWYMKRWQELGSDNTGQYWWDKTGNGEGGAVGWNNSGQINMYFKVLTTRPSTLATREHVFHEVTHFFQATALKDEVNNTPCWFGEGQAQFIQSAHADKSETVAKSIAIQNRKWAISAVNKYIGTTNSVDGLFNALTNISRGDVLCNRTEPLLGYTLGQLVNEKLVADFTWIKVIDFMKKSPENGWQASFNSTFGISAEDWYKKDLIPYLIAELKI</sequence>
<organism evidence="1">
    <name type="scientific">freshwater metagenome</name>
    <dbReference type="NCBI Taxonomy" id="449393"/>
    <lineage>
        <taxon>unclassified sequences</taxon>
        <taxon>metagenomes</taxon>
        <taxon>ecological metagenomes</taxon>
    </lineage>
</organism>
<proteinExistence type="predicted"/>
<accession>A0A6J6DJ88</accession>
<dbReference type="AlphaFoldDB" id="A0A6J6DJ88"/>
<name>A0A6J6DJ88_9ZZZZ</name>
<dbReference type="EMBL" id="CAEZTK010000013">
    <property type="protein sequence ID" value="CAB4563135.1"/>
    <property type="molecule type" value="Genomic_DNA"/>
</dbReference>
<protein>
    <submittedName>
        <fullName evidence="1">Unannotated protein</fullName>
    </submittedName>
</protein>